<protein>
    <recommendedName>
        <fullName evidence="2">EF-hand domain-containing protein</fullName>
    </recommendedName>
</protein>
<gene>
    <name evidence="3" type="ORF">PGLA2088_LOCUS31312</name>
</gene>
<name>A0A813K842_POLGL</name>
<dbReference type="Proteomes" id="UP000626109">
    <property type="component" value="Unassembled WGS sequence"/>
</dbReference>
<feature type="compositionally biased region" description="Polar residues" evidence="1">
    <location>
        <begin position="499"/>
        <end position="514"/>
    </location>
</feature>
<dbReference type="InterPro" id="IPR011992">
    <property type="entry name" value="EF-hand-dom_pair"/>
</dbReference>
<evidence type="ECO:0000313" key="4">
    <source>
        <dbReference type="Proteomes" id="UP000626109"/>
    </source>
</evidence>
<dbReference type="PROSITE" id="PS50222">
    <property type="entry name" value="EF_HAND_2"/>
    <property type="match status" value="1"/>
</dbReference>
<reference evidence="3" key="1">
    <citation type="submission" date="2021-02" db="EMBL/GenBank/DDBJ databases">
        <authorList>
            <person name="Dougan E. K."/>
            <person name="Rhodes N."/>
            <person name="Thang M."/>
            <person name="Chan C."/>
        </authorList>
    </citation>
    <scope>NUCLEOTIDE SEQUENCE</scope>
</reference>
<evidence type="ECO:0000313" key="3">
    <source>
        <dbReference type="EMBL" id="CAE8699794.1"/>
    </source>
</evidence>
<dbReference type="PANTHER" id="PTHR20875">
    <property type="entry name" value="EF-HAND CALCIUM-BINDING DOMAIN-CONTAINING PROTEIN 6-RELATED"/>
    <property type="match status" value="1"/>
</dbReference>
<dbReference type="InterPro" id="IPR052603">
    <property type="entry name" value="EFCB6"/>
</dbReference>
<feature type="region of interest" description="Disordered" evidence="1">
    <location>
        <begin position="397"/>
        <end position="553"/>
    </location>
</feature>
<feature type="compositionally biased region" description="Polar residues" evidence="1">
    <location>
        <begin position="339"/>
        <end position="348"/>
    </location>
</feature>
<sequence length="1592" mass="175875">MTPLSESVSSQFFASRDRLAPFRSAPCIAAFRLRRDEVGDAKNPQEPVAWSTSEAPWARRVKGDTLDSAKLAGASLGSPRGSGTARWAQPMEIANLEVSHWSQEGIVQAEMVVEAIVTRWGAVAVTVPVEVFAGRGPEGSSKVAPPFLWVLLSHVNPDLVVTESQAYLEVAASPARPIAEFQTIYTNGVSLNRSTHNGLADANIQQAGARSKLVLGGAPCSTTAKESVGFVNALSRRLRHAARRRRRAHIDLGRGMVVYRAQGRPRLRLGVVVRMPIDRSFSPVMNALANFSNSAVARRIAPAPAAQTSHPAGPSGGNAKKIDTPPGFDASLEEESVRTAVSGSSGWSTKKIESEFQHIIPLKQKSRPLCVGGRMVTEDNFVPTAAICASWNSSGFAGVGFGGKRDPSPSGKRSRSRRRSRSDRRSKSRRRQRRRSVSRSREEHGRGVRRSRSVSPYVTRSREERGRASKRSPEPQMREKQGSRSRSQGRKGRLGGSRFTSESSPGREQTSSEFASFCNEWVPGDPGTGPASGPDRFLTDGSRFASSAGGTAAQRNASLPGAINRLQPLPHKLPTGVGAGCDEEKLMEAQLAAARRLQSVPTAAGPQRPGDWFCTVCNAHNFASKFQCFRLEPDFTRVSCFFRGCNWLDHTLNPRELALRRIENFVLQTFSRSPQHDRDCTGREELQSGAVLDVAGGKGDLPVVDPRVTDHTKILRTALWHWEHKDDDEASTSVHATPQHLRMYFDDALVAALGNVGAEGESERPLAAVSYDRLDVCLGFLLGPGLSFPTVRQLEISGLEAPKDAPDEVIDVPRACCAWHFLVPFAVCPCCVFPKEFPGRLLQGQRVKTYPEFIDYLQLKHPGIRTADLEFEPEGGYARNSLNAKYPAAMFSRLAKLEVNKTTAVGAGAPSRMVLASDYDEDQITDLISRIQVYVFPRRIRVKEFFHDFDSLRHGRCTGLNFGRALNTIGLQMTDEEVDALTQHFTQEGPNIKAPQVVNYVKFCEAVDEVFINGHPAAQALSSSPSSTQLMSFKPKDFDEEDRLMHALHRLAMLCKTRGVQLKHEYSDFDRAPVASPSRTNSYMGGKVTKNQFIRKFPFNKEMPKEDIELLADKYMTEQGDIHFMAMHNDISEVTSHEAPPFPRSDLILKPDHSEWSQSRITAVDKIRSKAVEKRVRLYEHFQDFDPLRKGFCTSSQVKTVFTILNLAKDIGRVDFEQLIPMYTRDDGLFCYKDFCADVDREFCVPNLERDPLAQTSMPDASSTMAARRNKVQLTHDRLAQWNLLEDKMRSKIKKNRINLLPAFKDMDKTNNGHISVNQFYRVMIANGFPSLSEEEVVLLSNIYCDLGNHLDYNYVDFMKSVDVPDEEVEIAMAQLQAPYQGDNPAQYFDARGKVIRMSDDLVAGSWSWAPEWPSRVGVGSKALRQLLAVASSSLRALSADLNSIQFEAAMHLCQLLPASRRGPVLMKVSAFRELLSTLLTGDTSKKAIAHPTCSESATGQTSFTRDCTHISSTQGVDLSELAAPEDPSTASPSPARRLPVGFPVPAVADGEIVAIFPDFLGTTIVMKHQETVPDLSRLARHSSAQARAANE</sequence>
<proteinExistence type="predicted"/>
<organism evidence="3 4">
    <name type="scientific">Polarella glacialis</name>
    <name type="common">Dinoflagellate</name>
    <dbReference type="NCBI Taxonomy" id="89957"/>
    <lineage>
        <taxon>Eukaryota</taxon>
        <taxon>Sar</taxon>
        <taxon>Alveolata</taxon>
        <taxon>Dinophyceae</taxon>
        <taxon>Suessiales</taxon>
        <taxon>Suessiaceae</taxon>
        <taxon>Polarella</taxon>
    </lineage>
</organism>
<feature type="region of interest" description="Disordered" evidence="1">
    <location>
        <begin position="1520"/>
        <end position="1540"/>
    </location>
</feature>
<dbReference type="Gene3D" id="4.10.1060.10">
    <property type="entry name" value="Zinc finger, RanBP2-type"/>
    <property type="match status" value="1"/>
</dbReference>
<feature type="non-terminal residue" evidence="3">
    <location>
        <position position="1592"/>
    </location>
</feature>
<dbReference type="GO" id="GO:0005509">
    <property type="term" value="F:calcium ion binding"/>
    <property type="evidence" value="ECO:0007669"/>
    <property type="project" value="InterPro"/>
</dbReference>
<feature type="compositionally biased region" description="Basic and acidic residues" evidence="1">
    <location>
        <begin position="460"/>
        <end position="482"/>
    </location>
</feature>
<dbReference type="Gene3D" id="1.10.238.10">
    <property type="entry name" value="EF-hand"/>
    <property type="match status" value="2"/>
</dbReference>
<dbReference type="InterPro" id="IPR036443">
    <property type="entry name" value="Znf_RanBP2_sf"/>
</dbReference>
<feature type="domain" description="EF-hand" evidence="2">
    <location>
        <begin position="1303"/>
        <end position="1330"/>
    </location>
</feature>
<dbReference type="InterPro" id="IPR002048">
    <property type="entry name" value="EF_hand_dom"/>
</dbReference>
<accession>A0A813K842</accession>
<evidence type="ECO:0000256" key="1">
    <source>
        <dbReference type="SAM" id="MobiDB-lite"/>
    </source>
</evidence>
<comment type="caution">
    <text evidence="3">The sequence shown here is derived from an EMBL/GenBank/DDBJ whole genome shotgun (WGS) entry which is preliminary data.</text>
</comment>
<dbReference type="SUPFAM" id="SSF90209">
    <property type="entry name" value="Ran binding protein zinc finger-like"/>
    <property type="match status" value="1"/>
</dbReference>
<dbReference type="PANTHER" id="PTHR20875:SF0">
    <property type="entry name" value="GH12158P"/>
    <property type="match status" value="1"/>
</dbReference>
<feature type="region of interest" description="Disordered" evidence="1">
    <location>
        <begin position="302"/>
        <end position="348"/>
    </location>
</feature>
<feature type="compositionally biased region" description="Basic residues" evidence="1">
    <location>
        <begin position="412"/>
        <end position="438"/>
    </location>
</feature>
<feature type="compositionally biased region" description="Polar residues" evidence="1">
    <location>
        <begin position="544"/>
        <end position="553"/>
    </location>
</feature>
<dbReference type="SUPFAM" id="SSF47473">
    <property type="entry name" value="EF-hand"/>
    <property type="match status" value="2"/>
</dbReference>
<dbReference type="EMBL" id="CAJNNW010029308">
    <property type="protein sequence ID" value="CAE8699794.1"/>
    <property type="molecule type" value="Genomic_DNA"/>
</dbReference>
<evidence type="ECO:0000259" key="2">
    <source>
        <dbReference type="PROSITE" id="PS50222"/>
    </source>
</evidence>